<feature type="domain" description="Anoctamin dimerisation" evidence="2">
    <location>
        <begin position="36"/>
        <end position="254"/>
    </location>
</feature>
<dbReference type="GeneTree" id="ENSGT00940000157182"/>
<evidence type="ECO:0000256" key="1">
    <source>
        <dbReference type="SAM" id="MobiDB-lite"/>
    </source>
</evidence>
<dbReference type="Ensembl" id="ENSNBRT00000015654.1">
    <property type="protein sequence ID" value="ENSNBRP00000015239.1"/>
    <property type="gene ID" value="ENSNBRG00000011808.1"/>
</dbReference>
<dbReference type="Bgee" id="ENSNBRG00000011808">
    <property type="expression patterns" value="Expressed in muscle tissue and 3 other cell types or tissues"/>
</dbReference>
<organism evidence="3 4">
    <name type="scientific">Neolamprologus brichardi</name>
    <name type="common">Fairy cichlid</name>
    <name type="synonym">Lamprologus brichardi</name>
    <dbReference type="NCBI Taxonomy" id="32507"/>
    <lineage>
        <taxon>Eukaryota</taxon>
        <taxon>Metazoa</taxon>
        <taxon>Chordata</taxon>
        <taxon>Craniata</taxon>
        <taxon>Vertebrata</taxon>
        <taxon>Euteleostomi</taxon>
        <taxon>Actinopterygii</taxon>
        <taxon>Neopterygii</taxon>
        <taxon>Teleostei</taxon>
        <taxon>Neoteleostei</taxon>
        <taxon>Acanthomorphata</taxon>
        <taxon>Ovalentaria</taxon>
        <taxon>Cichlomorphae</taxon>
        <taxon>Cichliformes</taxon>
        <taxon>Cichlidae</taxon>
        <taxon>African cichlids</taxon>
        <taxon>Pseudocrenilabrinae</taxon>
        <taxon>Lamprologini</taxon>
        <taxon>Neolamprologus</taxon>
    </lineage>
</organism>
<evidence type="ECO:0000313" key="3">
    <source>
        <dbReference type="Ensembl" id="ENSNBRP00000015239.1"/>
    </source>
</evidence>
<sequence>MFPRLSLLHVWFKSVYFQRLKALTPEENTRSQHGLFFQDGQRRVDYVITYSVKKSSGSHSTRQSVHLLTENVVTRSFRHGPQSGGEKLRAKQTQRTKDSSSVHSSTAIDMELGCSGEIFNSQEDQKALRREEFEGKLRDMGLDLEKDEDGKIPGVYFVKIHAPWNVLCREAEFMKLKMPTKKVYEVKQSNSIVEKISTLISKILEPLHPHVAEHQPKNIKHLSHTFSREKQHLFDLSDKDYFFDSKTRSSIVSPSLCINNTKMQHVLAFATSLALILCIRN</sequence>
<evidence type="ECO:0000259" key="2">
    <source>
        <dbReference type="Pfam" id="PF16178"/>
    </source>
</evidence>
<dbReference type="AlphaFoldDB" id="A0A3Q4MNG1"/>
<dbReference type="GO" id="GO:0005229">
    <property type="term" value="F:intracellularly calcium-gated chloride channel activity"/>
    <property type="evidence" value="ECO:0007669"/>
    <property type="project" value="TreeGrafter"/>
</dbReference>
<dbReference type="OMA" id="YVLTYQI"/>
<dbReference type="GO" id="GO:0005886">
    <property type="term" value="C:plasma membrane"/>
    <property type="evidence" value="ECO:0007669"/>
    <property type="project" value="TreeGrafter"/>
</dbReference>
<dbReference type="GO" id="GO:0046983">
    <property type="term" value="F:protein dimerization activity"/>
    <property type="evidence" value="ECO:0007669"/>
    <property type="project" value="InterPro"/>
</dbReference>
<dbReference type="Pfam" id="PF16178">
    <property type="entry name" value="Anoct_dimer"/>
    <property type="match status" value="1"/>
</dbReference>
<proteinExistence type="predicted"/>
<reference evidence="3" key="2">
    <citation type="submission" date="2025-09" db="UniProtKB">
        <authorList>
            <consortium name="Ensembl"/>
        </authorList>
    </citation>
    <scope>IDENTIFICATION</scope>
</reference>
<dbReference type="InterPro" id="IPR007632">
    <property type="entry name" value="Anoctamin"/>
</dbReference>
<dbReference type="Proteomes" id="UP000261580">
    <property type="component" value="Unassembled WGS sequence"/>
</dbReference>
<keyword evidence="4" id="KW-1185">Reference proteome</keyword>
<dbReference type="InterPro" id="IPR032394">
    <property type="entry name" value="Anoct_dimer"/>
</dbReference>
<accession>A0A3Q4MNG1</accession>
<dbReference type="PANTHER" id="PTHR12308:SF13">
    <property type="entry name" value="ANOCTAMIN-1"/>
    <property type="match status" value="1"/>
</dbReference>
<feature type="region of interest" description="Disordered" evidence="1">
    <location>
        <begin position="77"/>
        <end position="103"/>
    </location>
</feature>
<evidence type="ECO:0000313" key="4">
    <source>
        <dbReference type="Proteomes" id="UP000261580"/>
    </source>
</evidence>
<protein>
    <recommendedName>
        <fullName evidence="2">Anoctamin dimerisation domain-containing protein</fullName>
    </recommendedName>
</protein>
<dbReference type="PANTHER" id="PTHR12308">
    <property type="entry name" value="ANOCTAMIN"/>
    <property type="match status" value="1"/>
</dbReference>
<name>A0A3Q4MNG1_NEOBR</name>
<reference evidence="3" key="1">
    <citation type="submission" date="2025-08" db="UniProtKB">
        <authorList>
            <consortium name="Ensembl"/>
        </authorList>
    </citation>
    <scope>IDENTIFICATION</scope>
</reference>